<dbReference type="InterPro" id="IPR002328">
    <property type="entry name" value="ADH_Zn_CS"/>
</dbReference>
<dbReference type="SMART" id="SM00829">
    <property type="entry name" value="PKS_ER"/>
    <property type="match status" value="1"/>
</dbReference>
<sequence length="390" mass="41734">MSTITEAYVAQPPSPPTLKKIKYPTPLAPHEVLVDIAAASICHSDLRAAAGTFLLPPPLILGHEGAGRVRAVGPEVTYVQPGDAVVLAFASCMKCRWCRKGQNPYCDEMFRLNFSGRRDDGSAVATVVEDEEDGNKEGERNVEVGGFFFGQSSMARIALAREESCVKIGHVGEADLRLCATLGCGIQTGAGTIMNVVQPPPGSNLAIFGGGAVGLAALLAAQLTSPACIVLVDTSQTKLDNIRAMSILGPNTHLYNPSGKSNEEVAAELNKYTPDEHGMDFALDCVGNENIIKTAHLALDNRGMLVTIGAGVASNVAGFNLEEHLVKGITHRGTHQGDSVPRQMIPRLFEMYKEGQFPFDKFVTAFGFEEMDRALDEMKNGRVVKPLLVV</sequence>
<accession>A0A9P4YA34</accession>
<dbReference type="GeneID" id="63833841"/>
<keyword evidence="9" id="KW-1185">Reference proteome</keyword>
<dbReference type="PROSITE" id="PS00059">
    <property type="entry name" value="ADH_ZINC"/>
    <property type="match status" value="1"/>
</dbReference>
<evidence type="ECO:0000313" key="8">
    <source>
        <dbReference type="EMBL" id="KAF3769271.1"/>
    </source>
</evidence>
<dbReference type="InterPro" id="IPR013149">
    <property type="entry name" value="ADH-like_C"/>
</dbReference>
<evidence type="ECO:0000259" key="7">
    <source>
        <dbReference type="SMART" id="SM00829"/>
    </source>
</evidence>
<dbReference type="AlphaFoldDB" id="A0A9P4YA34"/>
<dbReference type="InterPro" id="IPR036291">
    <property type="entry name" value="NAD(P)-bd_dom_sf"/>
</dbReference>
<dbReference type="InterPro" id="IPR011032">
    <property type="entry name" value="GroES-like_sf"/>
</dbReference>
<proteinExistence type="inferred from homology"/>
<evidence type="ECO:0000256" key="6">
    <source>
        <dbReference type="RuleBase" id="RU361277"/>
    </source>
</evidence>
<evidence type="ECO:0000256" key="5">
    <source>
        <dbReference type="ARBA" id="ARBA00023002"/>
    </source>
</evidence>
<dbReference type="EMBL" id="MU032345">
    <property type="protein sequence ID" value="KAF3769271.1"/>
    <property type="molecule type" value="Genomic_DNA"/>
</dbReference>
<evidence type="ECO:0000256" key="4">
    <source>
        <dbReference type="ARBA" id="ARBA00022833"/>
    </source>
</evidence>
<evidence type="ECO:0000313" key="9">
    <source>
        <dbReference type="Proteomes" id="UP000803844"/>
    </source>
</evidence>
<comment type="caution">
    <text evidence="8">The sequence shown here is derived from an EMBL/GenBank/DDBJ whole genome shotgun (WGS) entry which is preliminary data.</text>
</comment>
<dbReference type="GO" id="GO:0008270">
    <property type="term" value="F:zinc ion binding"/>
    <property type="evidence" value="ECO:0007669"/>
    <property type="project" value="InterPro"/>
</dbReference>
<dbReference type="Gene3D" id="3.40.50.720">
    <property type="entry name" value="NAD(P)-binding Rossmann-like Domain"/>
    <property type="match status" value="1"/>
</dbReference>
<name>A0A9P4YA34_CRYP1</name>
<dbReference type="InterPro" id="IPR013154">
    <property type="entry name" value="ADH-like_N"/>
</dbReference>
<dbReference type="OrthoDB" id="1560166at2759"/>
<evidence type="ECO:0000256" key="3">
    <source>
        <dbReference type="ARBA" id="ARBA00022723"/>
    </source>
</evidence>
<evidence type="ECO:0000256" key="1">
    <source>
        <dbReference type="ARBA" id="ARBA00001947"/>
    </source>
</evidence>
<feature type="domain" description="Enoyl reductase (ER)" evidence="7">
    <location>
        <begin position="16"/>
        <end position="388"/>
    </location>
</feature>
<dbReference type="PANTHER" id="PTHR43350:SF2">
    <property type="entry name" value="GROES-LIKE ZINC-BINDING ALCOHOL DEHYDROGENASE FAMILY PROTEIN"/>
    <property type="match status" value="1"/>
</dbReference>
<organism evidence="8 9">
    <name type="scientific">Cryphonectria parasitica (strain ATCC 38755 / EP155)</name>
    <dbReference type="NCBI Taxonomy" id="660469"/>
    <lineage>
        <taxon>Eukaryota</taxon>
        <taxon>Fungi</taxon>
        <taxon>Dikarya</taxon>
        <taxon>Ascomycota</taxon>
        <taxon>Pezizomycotina</taxon>
        <taxon>Sordariomycetes</taxon>
        <taxon>Sordariomycetidae</taxon>
        <taxon>Diaporthales</taxon>
        <taxon>Cryphonectriaceae</taxon>
        <taxon>Cryphonectria-Endothia species complex</taxon>
        <taxon>Cryphonectria</taxon>
    </lineage>
</organism>
<evidence type="ECO:0000256" key="2">
    <source>
        <dbReference type="ARBA" id="ARBA00008072"/>
    </source>
</evidence>
<keyword evidence="3 6" id="KW-0479">Metal-binding</keyword>
<dbReference type="SUPFAM" id="SSF50129">
    <property type="entry name" value="GroES-like"/>
    <property type="match status" value="1"/>
</dbReference>
<gene>
    <name evidence="8" type="ORF">M406DRAFT_250637</name>
</gene>
<dbReference type="SUPFAM" id="SSF51735">
    <property type="entry name" value="NAD(P)-binding Rossmann-fold domains"/>
    <property type="match status" value="1"/>
</dbReference>
<dbReference type="InterPro" id="IPR020843">
    <property type="entry name" value="ER"/>
</dbReference>
<keyword evidence="4 6" id="KW-0862">Zinc</keyword>
<comment type="similarity">
    <text evidence="2 6">Belongs to the zinc-containing alcohol dehydrogenase family.</text>
</comment>
<protein>
    <submittedName>
        <fullName evidence="8">GroES-like protein</fullName>
    </submittedName>
</protein>
<dbReference type="Pfam" id="PF00107">
    <property type="entry name" value="ADH_zinc_N"/>
    <property type="match status" value="1"/>
</dbReference>
<dbReference type="Gene3D" id="3.90.180.10">
    <property type="entry name" value="Medium-chain alcohol dehydrogenases, catalytic domain"/>
    <property type="match status" value="1"/>
</dbReference>
<comment type="cofactor">
    <cofactor evidence="1 6">
        <name>Zn(2+)</name>
        <dbReference type="ChEBI" id="CHEBI:29105"/>
    </cofactor>
</comment>
<reference evidence="8" key="1">
    <citation type="journal article" date="2020" name="Phytopathology">
        <title>Genome sequence of the chestnut blight fungus Cryphonectria parasitica EP155: A fundamental resource for an archetypical invasive plant pathogen.</title>
        <authorList>
            <person name="Crouch J.A."/>
            <person name="Dawe A."/>
            <person name="Aerts A."/>
            <person name="Barry K."/>
            <person name="Churchill A.C.L."/>
            <person name="Grimwood J."/>
            <person name="Hillman B."/>
            <person name="Milgroom M.G."/>
            <person name="Pangilinan J."/>
            <person name="Smith M."/>
            <person name="Salamov A."/>
            <person name="Schmutz J."/>
            <person name="Yadav J."/>
            <person name="Grigoriev I.V."/>
            <person name="Nuss D."/>
        </authorList>
    </citation>
    <scope>NUCLEOTIDE SEQUENCE</scope>
    <source>
        <strain evidence="8">EP155</strain>
    </source>
</reference>
<dbReference type="PANTHER" id="PTHR43350">
    <property type="entry name" value="NAD-DEPENDENT ALCOHOL DEHYDROGENASE"/>
    <property type="match status" value="1"/>
</dbReference>
<dbReference type="Pfam" id="PF08240">
    <property type="entry name" value="ADH_N"/>
    <property type="match status" value="1"/>
</dbReference>
<dbReference type="Proteomes" id="UP000803844">
    <property type="component" value="Unassembled WGS sequence"/>
</dbReference>
<dbReference type="GO" id="GO:0016491">
    <property type="term" value="F:oxidoreductase activity"/>
    <property type="evidence" value="ECO:0007669"/>
    <property type="project" value="UniProtKB-KW"/>
</dbReference>
<dbReference type="RefSeq" id="XP_040780232.1">
    <property type="nucleotide sequence ID" value="XM_040916712.1"/>
</dbReference>
<keyword evidence="5" id="KW-0560">Oxidoreductase</keyword>